<accession>A0A7J7D6R7</accession>
<comment type="caution">
    <text evidence="1">The sequence shown here is derived from an EMBL/GenBank/DDBJ whole genome shotgun (WGS) entry which is preliminary data.</text>
</comment>
<name>A0A7J7D6R7_TRIWF</name>
<protein>
    <submittedName>
        <fullName evidence="1">Uncharacterized protein</fullName>
    </submittedName>
</protein>
<reference evidence="1 2" key="1">
    <citation type="journal article" date="2020" name="Nat. Commun.">
        <title>Genome of Tripterygium wilfordii and identification of cytochrome P450 involved in triptolide biosynthesis.</title>
        <authorList>
            <person name="Tu L."/>
            <person name="Su P."/>
            <person name="Zhang Z."/>
            <person name="Gao L."/>
            <person name="Wang J."/>
            <person name="Hu T."/>
            <person name="Zhou J."/>
            <person name="Zhang Y."/>
            <person name="Zhao Y."/>
            <person name="Liu Y."/>
            <person name="Song Y."/>
            <person name="Tong Y."/>
            <person name="Lu Y."/>
            <person name="Yang J."/>
            <person name="Xu C."/>
            <person name="Jia M."/>
            <person name="Peters R.J."/>
            <person name="Huang L."/>
            <person name="Gao W."/>
        </authorList>
    </citation>
    <scope>NUCLEOTIDE SEQUENCE [LARGE SCALE GENOMIC DNA]</scope>
    <source>
        <strain evidence="2">cv. XIE 37</strain>
        <tissue evidence="1">Leaf</tissue>
    </source>
</reference>
<dbReference type="InParanoid" id="A0A7J7D6R7"/>
<evidence type="ECO:0000313" key="1">
    <source>
        <dbReference type="EMBL" id="KAF5742065.1"/>
    </source>
</evidence>
<organism evidence="1 2">
    <name type="scientific">Tripterygium wilfordii</name>
    <name type="common">Thunder God vine</name>
    <dbReference type="NCBI Taxonomy" id="458696"/>
    <lineage>
        <taxon>Eukaryota</taxon>
        <taxon>Viridiplantae</taxon>
        <taxon>Streptophyta</taxon>
        <taxon>Embryophyta</taxon>
        <taxon>Tracheophyta</taxon>
        <taxon>Spermatophyta</taxon>
        <taxon>Magnoliopsida</taxon>
        <taxon>eudicotyledons</taxon>
        <taxon>Gunneridae</taxon>
        <taxon>Pentapetalae</taxon>
        <taxon>rosids</taxon>
        <taxon>fabids</taxon>
        <taxon>Celastrales</taxon>
        <taxon>Celastraceae</taxon>
        <taxon>Tripterygium</taxon>
    </lineage>
</organism>
<dbReference type="AlphaFoldDB" id="A0A7J7D6R7"/>
<dbReference type="Proteomes" id="UP000593562">
    <property type="component" value="Unassembled WGS sequence"/>
</dbReference>
<evidence type="ECO:0000313" key="2">
    <source>
        <dbReference type="Proteomes" id="UP000593562"/>
    </source>
</evidence>
<keyword evidence="2" id="KW-1185">Reference proteome</keyword>
<proteinExistence type="predicted"/>
<dbReference type="EMBL" id="JAAARO010000009">
    <property type="protein sequence ID" value="KAF5742065.1"/>
    <property type="molecule type" value="Genomic_DNA"/>
</dbReference>
<sequence>MLRHWPPEAMVGQQYLLLEGWIMGKGSYLNVELLIMIPDIAFVLAKSRKSARMVYNLTNDLCCCRREISEHPIDGKLGIGNKLQTYNILFRGKGDNSNPNGSTVFRIPS</sequence>
<gene>
    <name evidence="1" type="ORF">HS088_TW09G00104</name>
</gene>